<accession>A0A480ATG5</accession>
<dbReference type="EMBL" id="BJCL01000011">
    <property type="protein sequence ID" value="GCL64834.1"/>
    <property type="molecule type" value="Genomic_DNA"/>
</dbReference>
<dbReference type="GO" id="GO:0016747">
    <property type="term" value="F:acyltransferase activity, transferring groups other than amino-acyl groups"/>
    <property type="evidence" value="ECO:0007669"/>
    <property type="project" value="InterPro"/>
</dbReference>
<dbReference type="AlphaFoldDB" id="A0A480ATG5"/>
<reference evidence="3" key="1">
    <citation type="submission" date="2019-03" db="EMBL/GenBank/DDBJ databases">
        <title>Aquabacterium pictum sp.nov., the first bacteriochlorophyll a-containing freshwater bacterium in the genus Aquabacterium of the class Betaproteobacteria.</title>
        <authorList>
            <person name="Hirose S."/>
            <person name="Tank M."/>
            <person name="Hara E."/>
            <person name="Tamaki H."/>
            <person name="Takaichi S."/>
            <person name="Haruta S."/>
            <person name="Hanada S."/>
        </authorList>
    </citation>
    <scope>NUCLEOTIDE SEQUENCE [LARGE SCALE GENOMIC DNA]</scope>
    <source>
        <strain evidence="3">W35</strain>
    </source>
</reference>
<keyword evidence="3" id="KW-1185">Reference proteome</keyword>
<feature type="domain" description="N-acetyltransferase" evidence="1">
    <location>
        <begin position="123"/>
        <end position="260"/>
    </location>
</feature>
<dbReference type="CDD" id="cd04301">
    <property type="entry name" value="NAT_SF"/>
    <property type="match status" value="1"/>
</dbReference>
<dbReference type="PANTHER" id="PTHR43072">
    <property type="entry name" value="N-ACETYLTRANSFERASE"/>
    <property type="match status" value="1"/>
</dbReference>
<dbReference type="Gene3D" id="3.40.630.30">
    <property type="match status" value="1"/>
</dbReference>
<sequence>MNPDRLPDTLLSRIEDAGLNASAPPQQRWVDGWLLRYSPGKAKRARCIQPVAAGCLPLAERLALCEAVFRAAGLPMVARITPFSRPAGLDTALAALGWTAQDDTRVMVAPACPAVAEPVPAGLAWQPLEGAAYAEVVGALRGSPPAQRQAHAERLALSPVPYQGWVLRRLDDDLVLACGQSAAEADLVGLYDVFTHPQARGRGLARVLCSRLLAQARAAGARVAYLQVDADNAPARAIYQRLGFADAYAYHYRSPVADAG</sequence>
<dbReference type="SUPFAM" id="SSF55729">
    <property type="entry name" value="Acyl-CoA N-acyltransferases (Nat)"/>
    <property type="match status" value="1"/>
</dbReference>
<dbReference type="InterPro" id="IPR000182">
    <property type="entry name" value="GNAT_dom"/>
</dbReference>
<gene>
    <name evidence="2" type="ORF">AQPW35_39150</name>
</gene>
<dbReference type="RefSeq" id="WP_137734551.1">
    <property type="nucleotide sequence ID" value="NZ_BJCL01000011.1"/>
</dbReference>
<dbReference type="PROSITE" id="PS51186">
    <property type="entry name" value="GNAT"/>
    <property type="match status" value="1"/>
</dbReference>
<protein>
    <submittedName>
        <fullName evidence="2">Acetyltransferase, GNAT family protein</fullName>
    </submittedName>
</protein>
<name>A0A480ATG5_9BURK</name>
<keyword evidence="2" id="KW-0808">Transferase</keyword>
<dbReference type="Pfam" id="PF00583">
    <property type="entry name" value="Acetyltransf_1"/>
    <property type="match status" value="1"/>
</dbReference>
<proteinExistence type="predicted"/>
<evidence type="ECO:0000313" key="3">
    <source>
        <dbReference type="Proteomes" id="UP000301751"/>
    </source>
</evidence>
<evidence type="ECO:0000313" key="2">
    <source>
        <dbReference type="EMBL" id="GCL64834.1"/>
    </source>
</evidence>
<dbReference type="OrthoDB" id="9805924at2"/>
<evidence type="ECO:0000259" key="1">
    <source>
        <dbReference type="PROSITE" id="PS51186"/>
    </source>
</evidence>
<organism evidence="2 3">
    <name type="scientific">Pseudaquabacterium pictum</name>
    <dbReference type="NCBI Taxonomy" id="2315236"/>
    <lineage>
        <taxon>Bacteria</taxon>
        <taxon>Pseudomonadati</taxon>
        <taxon>Pseudomonadota</taxon>
        <taxon>Betaproteobacteria</taxon>
        <taxon>Burkholderiales</taxon>
        <taxon>Sphaerotilaceae</taxon>
        <taxon>Pseudaquabacterium</taxon>
    </lineage>
</organism>
<dbReference type="InterPro" id="IPR016181">
    <property type="entry name" value="Acyl_CoA_acyltransferase"/>
</dbReference>
<dbReference type="Proteomes" id="UP000301751">
    <property type="component" value="Unassembled WGS sequence"/>
</dbReference>
<comment type="caution">
    <text evidence="2">The sequence shown here is derived from an EMBL/GenBank/DDBJ whole genome shotgun (WGS) entry which is preliminary data.</text>
</comment>